<comment type="caution">
    <text evidence="7">The sequence shown here is derived from an EMBL/GenBank/DDBJ whole genome shotgun (WGS) entry which is preliminary data.</text>
</comment>
<dbReference type="SUPFAM" id="SSF52540">
    <property type="entry name" value="P-loop containing nucleoside triphosphate hydrolases"/>
    <property type="match status" value="1"/>
</dbReference>
<reference evidence="7 8" key="1">
    <citation type="submission" date="2020-04" db="EMBL/GenBank/DDBJ databases">
        <authorList>
            <person name="Laetsch R D."/>
            <person name="Stevens L."/>
            <person name="Kumar S."/>
            <person name="Blaxter L. M."/>
        </authorList>
    </citation>
    <scope>NUCLEOTIDE SEQUENCE [LARGE SCALE GENOMIC DNA]</scope>
</reference>
<dbReference type="PANTHER" id="PTHR43788">
    <property type="entry name" value="DNA2/NAM7 HELICASE FAMILY MEMBER"/>
    <property type="match status" value="1"/>
</dbReference>
<dbReference type="AlphaFoldDB" id="A0A8S1ERR5"/>
<dbReference type="EMBL" id="CADEPM010000003">
    <property type="protein sequence ID" value="CAB3402623.1"/>
    <property type="molecule type" value="Genomic_DNA"/>
</dbReference>
<keyword evidence="4" id="KW-0347">Helicase</keyword>
<dbReference type="GO" id="GO:0043139">
    <property type="term" value="F:5'-3' DNA helicase activity"/>
    <property type="evidence" value="ECO:0007669"/>
    <property type="project" value="TreeGrafter"/>
</dbReference>
<keyword evidence="8" id="KW-1185">Reference proteome</keyword>
<dbReference type="InterPro" id="IPR050534">
    <property type="entry name" value="Coronavir_polyprotein_1ab"/>
</dbReference>
<comment type="similarity">
    <text evidence="1">Belongs to the DNA2/NAM7 helicase family.</text>
</comment>
<name>A0A8S1ERR5_9PELO</name>
<organism evidence="7 8">
    <name type="scientific">Caenorhabditis bovis</name>
    <dbReference type="NCBI Taxonomy" id="2654633"/>
    <lineage>
        <taxon>Eukaryota</taxon>
        <taxon>Metazoa</taxon>
        <taxon>Ecdysozoa</taxon>
        <taxon>Nematoda</taxon>
        <taxon>Chromadorea</taxon>
        <taxon>Rhabditida</taxon>
        <taxon>Rhabditina</taxon>
        <taxon>Rhabditomorpha</taxon>
        <taxon>Rhabditoidea</taxon>
        <taxon>Rhabditidae</taxon>
        <taxon>Peloderinae</taxon>
        <taxon>Caenorhabditis</taxon>
    </lineage>
</organism>
<evidence type="ECO:0000256" key="1">
    <source>
        <dbReference type="ARBA" id="ARBA00007913"/>
    </source>
</evidence>
<dbReference type="InterPro" id="IPR027417">
    <property type="entry name" value="P-loop_NTPase"/>
</dbReference>
<gene>
    <name evidence="7" type="ORF">CBOVIS_LOCUS5217</name>
</gene>
<evidence type="ECO:0000313" key="7">
    <source>
        <dbReference type="EMBL" id="CAB3402623.1"/>
    </source>
</evidence>
<keyword evidence="3" id="KW-0378">Hydrolase</keyword>
<dbReference type="GO" id="GO:0005524">
    <property type="term" value="F:ATP binding"/>
    <property type="evidence" value="ECO:0007669"/>
    <property type="project" value="UniProtKB-KW"/>
</dbReference>
<evidence type="ECO:0000256" key="2">
    <source>
        <dbReference type="ARBA" id="ARBA00022741"/>
    </source>
</evidence>
<dbReference type="Pfam" id="PF13087">
    <property type="entry name" value="AAA_12"/>
    <property type="match status" value="1"/>
</dbReference>
<dbReference type="InterPro" id="IPR003593">
    <property type="entry name" value="AAA+_ATPase"/>
</dbReference>
<keyword evidence="2" id="KW-0547">Nucleotide-binding</keyword>
<evidence type="ECO:0000256" key="4">
    <source>
        <dbReference type="ARBA" id="ARBA00022806"/>
    </source>
</evidence>
<dbReference type="Pfam" id="PF13086">
    <property type="entry name" value="AAA_11"/>
    <property type="match status" value="2"/>
</dbReference>
<feature type="domain" description="AAA+ ATPase" evidence="6">
    <location>
        <begin position="39"/>
        <end position="284"/>
    </location>
</feature>
<dbReference type="InterPro" id="IPR047187">
    <property type="entry name" value="SF1_C_Upf1"/>
</dbReference>
<accession>A0A8S1ERR5</accession>
<dbReference type="InterPro" id="IPR041677">
    <property type="entry name" value="DNA2/NAM7_AAA_11"/>
</dbReference>
<protein>
    <recommendedName>
        <fullName evidence="6">AAA+ ATPase domain-containing protein</fullName>
    </recommendedName>
</protein>
<dbReference type="GO" id="GO:0016787">
    <property type="term" value="F:hydrolase activity"/>
    <property type="evidence" value="ECO:0007669"/>
    <property type="project" value="UniProtKB-KW"/>
</dbReference>
<evidence type="ECO:0000256" key="3">
    <source>
        <dbReference type="ARBA" id="ARBA00022801"/>
    </source>
</evidence>
<dbReference type="InterPro" id="IPR041679">
    <property type="entry name" value="DNA2/NAM7-like_C"/>
</dbReference>
<evidence type="ECO:0000256" key="5">
    <source>
        <dbReference type="ARBA" id="ARBA00022840"/>
    </source>
</evidence>
<dbReference type="SMART" id="SM00382">
    <property type="entry name" value="AAA"/>
    <property type="match status" value="1"/>
</dbReference>
<keyword evidence="5" id="KW-0067">ATP-binding</keyword>
<dbReference type="Gene3D" id="3.40.50.300">
    <property type="entry name" value="P-loop containing nucleotide triphosphate hydrolases"/>
    <property type="match status" value="2"/>
</dbReference>
<dbReference type="PANTHER" id="PTHR43788:SF8">
    <property type="entry name" value="DNA-BINDING PROTEIN SMUBP-2"/>
    <property type="match status" value="1"/>
</dbReference>
<dbReference type="OrthoDB" id="5805783at2759"/>
<proteinExistence type="inferred from homology"/>
<sequence>MEDDNQRIMCMNDDDGSNCSRNLNEDQQKALKMAISSEENSIVLIQGPPGTGKTFTLAEVICEFMIRKEKIFVLTPSNYARFNIINAVGKSVNEKKLQVSETALIHKESMEIFIRCHPDYKAINNLAKARDELDIASEEFEELQKEIIIRKNLIKRQILSDALVVFSTVTSSFVQTCQKAMFNTNIAIIDEAGQLAEVHQWSNMKNITRLILAGDPQQLPAFSRINEAKEAKLNESLMERLLREHNWDKFIMLTTQYREIPNVKAKSIIGDPRFSPLVLCDTDGEVHLVLTHLETLLQYGVLPEHIGIITPYIAQDIVIDTVDAFQGKEREIILFSMVRKNPLAILGFLNEIKRLNVAVTRAKRQFIMFGSSWMLSKSKKKEIIKLLE</sequence>
<dbReference type="Proteomes" id="UP000494206">
    <property type="component" value="Unassembled WGS sequence"/>
</dbReference>
<dbReference type="CDD" id="cd18808">
    <property type="entry name" value="SF1_C_Upf1"/>
    <property type="match status" value="1"/>
</dbReference>
<evidence type="ECO:0000259" key="6">
    <source>
        <dbReference type="SMART" id="SM00382"/>
    </source>
</evidence>
<evidence type="ECO:0000313" key="8">
    <source>
        <dbReference type="Proteomes" id="UP000494206"/>
    </source>
</evidence>